<dbReference type="EMBL" id="JTLV02000001">
    <property type="protein sequence ID" value="PQM32457.1"/>
    <property type="molecule type" value="Genomic_DNA"/>
</dbReference>
<evidence type="ECO:0000256" key="9">
    <source>
        <dbReference type="ARBA" id="ARBA00022842"/>
    </source>
</evidence>
<dbReference type="EC" id="3.1.26.8" evidence="11 12"/>
<dbReference type="InterPro" id="IPR006171">
    <property type="entry name" value="TOPRIM_dom"/>
</dbReference>
<evidence type="ECO:0000256" key="5">
    <source>
        <dbReference type="ARBA" id="ARBA00022723"/>
    </source>
</evidence>
<dbReference type="GO" id="GO:0019843">
    <property type="term" value="F:rRNA binding"/>
    <property type="evidence" value="ECO:0007669"/>
    <property type="project" value="UniProtKB-KW"/>
</dbReference>
<dbReference type="PANTHER" id="PTHR39156:SF1">
    <property type="entry name" value="RIBONUCLEASE M5"/>
    <property type="match status" value="1"/>
</dbReference>
<accession>A0A2P6FG62</accession>
<keyword evidence="4 11" id="KW-0540">Nuclease</keyword>
<protein>
    <recommendedName>
        <fullName evidence="11 12">Ribonuclease M5</fullName>
        <ecNumber evidence="11 12">3.1.26.8</ecNumber>
    </recommendedName>
    <alternativeName>
        <fullName evidence="11">RNase M5</fullName>
    </alternativeName>
    <alternativeName>
        <fullName evidence="11">Ribosomal RNA terminal maturase M5</fullName>
    </alternativeName>
</protein>
<keyword evidence="5" id="KW-0479">Metal-binding</keyword>
<dbReference type="Pfam" id="PF13331">
    <property type="entry name" value="DUF4093"/>
    <property type="match status" value="1"/>
</dbReference>
<dbReference type="HAMAP" id="MF_01469">
    <property type="entry name" value="RNase_M5"/>
    <property type="match status" value="1"/>
</dbReference>
<dbReference type="PROSITE" id="PS50880">
    <property type="entry name" value="TOPRIM"/>
    <property type="match status" value="1"/>
</dbReference>
<evidence type="ECO:0000256" key="4">
    <source>
        <dbReference type="ARBA" id="ARBA00022722"/>
    </source>
</evidence>
<dbReference type="InterPro" id="IPR034141">
    <property type="entry name" value="TOPRIM_RNase_M5-like"/>
</dbReference>
<dbReference type="AlphaFoldDB" id="A0A2P6FG62"/>
<evidence type="ECO:0000256" key="3">
    <source>
        <dbReference type="ARBA" id="ARBA00022552"/>
    </source>
</evidence>
<name>A0A2P6FG62_9MOLU</name>
<evidence type="ECO:0000256" key="10">
    <source>
        <dbReference type="ARBA" id="ARBA00022884"/>
    </source>
</evidence>
<organism evidence="14 15">
    <name type="scientific">Spiroplasma poulsonii</name>
    <dbReference type="NCBI Taxonomy" id="2138"/>
    <lineage>
        <taxon>Bacteria</taxon>
        <taxon>Bacillati</taxon>
        <taxon>Mycoplasmatota</taxon>
        <taxon>Mollicutes</taxon>
        <taxon>Entomoplasmatales</taxon>
        <taxon>Spiroplasmataceae</taxon>
        <taxon>Spiroplasma</taxon>
    </lineage>
</organism>
<keyword evidence="10 11" id="KW-0694">RNA-binding</keyword>
<keyword evidence="8 11" id="KW-0378">Hydrolase</keyword>
<dbReference type="PANTHER" id="PTHR39156">
    <property type="entry name" value="RIBONUCLEASE M5"/>
    <property type="match status" value="1"/>
</dbReference>
<keyword evidence="1 11" id="KW-0963">Cytoplasm</keyword>
<evidence type="ECO:0000313" key="15">
    <source>
        <dbReference type="Proteomes" id="UP000031565"/>
    </source>
</evidence>
<comment type="catalytic activity">
    <reaction evidence="11">
        <text>Endonucleolytic cleavage of RNA, removing 21 and 42 nucleotides, respectively, from the 5'- and 3'-termini of a 5S-rRNA precursor.</text>
        <dbReference type="EC" id="3.1.26.8"/>
    </reaction>
</comment>
<keyword evidence="3 11" id="KW-0698">rRNA processing</keyword>
<dbReference type="Pfam" id="PF01751">
    <property type="entry name" value="Toprim"/>
    <property type="match status" value="1"/>
</dbReference>
<dbReference type="GO" id="GO:0046872">
    <property type="term" value="F:metal ion binding"/>
    <property type="evidence" value="ECO:0007669"/>
    <property type="project" value="UniProtKB-KW"/>
</dbReference>
<sequence>MGEKATVGTFIIVEGKTDAAKLKSIFPDLKIIETGGSGITTEKLALIKKISLHNKIIIFTDPDHSGQKLRQIISDYLDNNCIHTFIDKVDAIRGKKVGVAEASISAIKNSISNLITFSNKTGDSLLWSDYINLVDSKLKRQKIINYYNLSLINNKTTFKYLNYMNITKDDLIKTLEEK</sequence>
<evidence type="ECO:0000256" key="11">
    <source>
        <dbReference type="HAMAP-Rule" id="MF_01469"/>
    </source>
</evidence>
<keyword evidence="2 11" id="KW-0690">Ribosome biogenesis</keyword>
<dbReference type="InterPro" id="IPR004466">
    <property type="entry name" value="RNase_M5"/>
</dbReference>
<dbReference type="NCBIfam" id="TIGR00334">
    <property type="entry name" value="5S_RNA_mat_M5"/>
    <property type="match status" value="1"/>
</dbReference>
<dbReference type="Proteomes" id="UP000031565">
    <property type="component" value="Unassembled WGS sequence"/>
</dbReference>
<comment type="function">
    <text evidence="11">Required for correct processing of both the 5' and 3' ends of 5S rRNA precursor. Cleaves both sides of a double-stranded region yielding mature 5S rRNA in one step.</text>
</comment>
<evidence type="ECO:0000259" key="13">
    <source>
        <dbReference type="PROSITE" id="PS50880"/>
    </source>
</evidence>
<dbReference type="SUPFAM" id="SSF110455">
    <property type="entry name" value="Toprim domain"/>
    <property type="match status" value="1"/>
</dbReference>
<comment type="similarity">
    <text evidence="11">Belongs to the ribonuclease M5 family.</text>
</comment>
<comment type="caution">
    <text evidence="14">The sequence shown here is derived from an EMBL/GenBank/DDBJ whole genome shotgun (WGS) entry which is preliminary data.</text>
</comment>
<evidence type="ECO:0000256" key="7">
    <source>
        <dbReference type="ARBA" id="ARBA00022759"/>
    </source>
</evidence>
<comment type="subcellular location">
    <subcellularLocation>
        <location evidence="11">Cytoplasm</location>
    </subcellularLocation>
</comment>
<dbReference type="CDD" id="cd01027">
    <property type="entry name" value="TOPRIM_RNase_M5_like"/>
    <property type="match status" value="1"/>
</dbReference>
<dbReference type="GO" id="GO:0005737">
    <property type="term" value="C:cytoplasm"/>
    <property type="evidence" value="ECO:0007669"/>
    <property type="project" value="UniProtKB-SubCell"/>
</dbReference>
<evidence type="ECO:0000256" key="2">
    <source>
        <dbReference type="ARBA" id="ARBA00022517"/>
    </source>
</evidence>
<dbReference type="GO" id="GO:0043822">
    <property type="term" value="F:ribonuclease M5 activity"/>
    <property type="evidence" value="ECO:0007669"/>
    <property type="project" value="UniProtKB-UniRule"/>
</dbReference>
<feature type="domain" description="Toprim" evidence="13">
    <location>
        <begin position="8"/>
        <end position="97"/>
    </location>
</feature>
<keyword evidence="6 11" id="KW-0699">rRNA-binding</keyword>
<keyword evidence="9" id="KW-0460">Magnesium</keyword>
<proteinExistence type="inferred from homology"/>
<dbReference type="GO" id="GO:0006364">
    <property type="term" value="P:rRNA processing"/>
    <property type="evidence" value="ECO:0007669"/>
    <property type="project" value="UniProtKB-UniRule"/>
</dbReference>
<evidence type="ECO:0000256" key="1">
    <source>
        <dbReference type="ARBA" id="ARBA00022490"/>
    </source>
</evidence>
<reference evidence="14 15" key="1">
    <citation type="journal article" date="2015" name="MBio">
        <title>Genome sequence of the Drosophila melanogaster male-killing Spiroplasma strain MSRO endosymbiont.</title>
        <authorList>
            <person name="Paredes J.C."/>
            <person name="Herren J.K."/>
            <person name="Schupfer F."/>
            <person name="Marin R."/>
            <person name="Claverol S."/>
            <person name="Kuo C.H."/>
            <person name="Lemaitre B."/>
            <person name="Beven L."/>
        </authorList>
    </citation>
    <scope>NUCLEOTIDE SEQUENCE [LARGE SCALE GENOMIC DNA]</scope>
    <source>
        <strain evidence="14 15">MSRO</strain>
    </source>
</reference>
<dbReference type="SMART" id="SM00493">
    <property type="entry name" value="TOPRIM"/>
    <property type="match status" value="1"/>
</dbReference>
<dbReference type="STRING" id="2138.SMSRO_v1c21690"/>
<keyword evidence="7 11" id="KW-0255">Endonuclease</keyword>
<evidence type="ECO:0000256" key="12">
    <source>
        <dbReference type="NCBIfam" id="TIGR00334"/>
    </source>
</evidence>
<evidence type="ECO:0000256" key="8">
    <source>
        <dbReference type="ARBA" id="ARBA00022801"/>
    </source>
</evidence>
<dbReference type="Gene3D" id="3.40.1360.10">
    <property type="match status" value="1"/>
</dbReference>
<gene>
    <name evidence="11 14" type="primary">rnmV</name>
    <name evidence="14" type="ORF">SMSRO_SF023780</name>
</gene>
<evidence type="ECO:0000313" key="14">
    <source>
        <dbReference type="EMBL" id="PQM32457.1"/>
    </source>
</evidence>
<keyword evidence="15" id="KW-1185">Reference proteome</keyword>
<evidence type="ECO:0000256" key="6">
    <source>
        <dbReference type="ARBA" id="ARBA00022730"/>
    </source>
</evidence>
<dbReference type="InterPro" id="IPR025156">
    <property type="entry name" value="RNase_M5_C"/>
</dbReference>